<name>A0ABU6MKX5_9BACI</name>
<evidence type="ECO:0000256" key="1">
    <source>
        <dbReference type="ARBA" id="ARBA00022491"/>
    </source>
</evidence>
<dbReference type="RefSeq" id="WP_066269368.1">
    <property type="nucleotide sequence ID" value="NZ_JARMAB010000031.1"/>
</dbReference>
<reference evidence="5 6" key="1">
    <citation type="submission" date="2023-03" db="EMBL/GenBank/DDBJ databases">
        <title>Bacillus Genome Sequencing.</title>
        <authorList>
            <person name="Dunlap C."/>
        </authorList>
    </citation>
    <scope>NUCLEOTIDE SEQUENCE [LARGE SCALE GENOMIC DNA]</scope>
    <source>
        <strain evidence="5 6">B-23453</strain>
    </source>
</reference>
<keyword evidence="2 3" id="KW-0238">DNA-binding</keyword>
<feature type="DNA-binding region" description="H-T-H motif" evidence="3">
    <location>
        <begin position="34"/>
        <end position="53"/>
    </location>
</feature>
<dbReference type="Proteomes" id="UP001341444">
    <property type="component" value="Unassembled WGS sequence"/>
</dbReference>
<dbReference type="InterPro" id="IPR039532">
    <property type="entry name" value="TetR_C_Firmicutes"/>
</dbReference>
<feature type="domain" description="HTH tetR-type" evidence="4">
    <location>
        <begin position="11"/>
        <end position="71"/>
    </location>
</feature>
<dbReference type="Pfam" id="PF00440">
    <property type="entry name" value="TetR_N"/>
    <property type="match status" value="1"/>
</dbReference>
<accession>A0ABU6MKX5</accession>
<evidence type="ECO:0000256" key="3">
    <source>
        <dbReference type="PROSITE-ProRule" id="PRU00335"/>
    </source>
</evidence>
<dbReference type="InterPro" id="IPR009057">
    <property type="entry name" value="Homeodomain-like_sf"/>
</dbReference>
<organism evidence="5 6">
    <name type="scientific">Heyndrickxia acidicola</name>
    <dbReference type="NCBI Taxonomy" id="209389"/>
    <lineage>
        <taxon>Bacteria</taxon>
        <taxon>Bacillati</taxon>
        <taxon>Bacillota</taxon>
        <taxon>Bacilli</taxon>
        <taxon>Bacillales</taxon>
        <taxon>Bacillaceae</taxon>
        <taxon>Heyndrickxia</taxon>
    </lineage>
</organism>
<evidence type="ECO:0000313" key="5">
    <source>
        <dbReference type="EMBL" id="MED1205339.1"/>
    </source>
</evidence>
<dbReference type="Pfam" id="PF14278">
    <property type="entry name" value="TetR_C_8"/>
    <property type="match status" value="1"/>
</dbReference>
<dbReference type="EMBL" id="JARMAB010000031">
    <property type="protein sequence ID" value="MED1205339.1"/>
    <property type="molecule type" value="Genomic_DNA"/>
</dbReference>
<dbReference type="Gene3D" id="1.10.357.10">
    <property type="entry name" value="Tetracycline Repressor, domain 2"/>
    <property type="match status" value="1"/>
</dbReference>
<keyword evidence="1" id="KW-0678">Repressor</keyword>
<dbReference type="SUPFAM" id="SSF46689">
    <property type="entry name" value="Homeodomain-like"/>
    <property type="match status" value="1"/>
</dbReference>
<gene>
    <name evidence="5" type="ORF">P4T90_20015</name>
</gene>
<keyword evidence="6" id="KW-1185">Reference proteome</keyword>
<dbReference type="PROSITE" id="PS50977">
    <property type="entry name" value="HTH_TETR_2"/>
    <property type="match status" value="1"/>
</dbReference>
<dbReference type="InterPro" id="IPR050624">
    <property type="entry name" value="HTH-type_Tx_Regulator"/>
</dbReference>
<evidence type="ECO:0000313" key="6">
    <source>
        <dbReference type="Proteomes" id="UP001341444"/>
    </source>
</evidence>
<evidence type="ECO:0000256" key="2">
    <source>
        <dbReference type="ARBA" id="ARBA00023125"/>
    </source>
</evidence>
<sequence>MYRIKNDKRSFQSCQLIYDALAALMKTKSFDTITVQELAAKAQVGRATFYRYFDSLEDVLSMKCDEAFHELKEYLFLYYRQEGAFTETPVPFFKPFLRYWYTHSDIVERLIQAKRMDIFAHSFTQLFTAFSKQLPMSDSAQLISRRFDYFLAIRTGAATNILIQWIQNKKDLPPDELADLVIAQFKATSDIQWL</sequence>
<proteinExistence type="predicted"/>
<protein>
    <submittedName>
        <fullName evidence="5">TetR/AcrR family transcriptional regulator</fullName>
    </submittedName>
</protein>
<comment type="caution">
    <text evidence="5">The sequence shown here is derived from an EMBL/GenBank/DDBJ whole genome shotgun (WGS) entry which is preliminary data.</text>
</comment>
<dbReference type="PANTHER" id="PTHR43479:SF11">
    <property type="entry name" value="ACREF_ENVCD OPERON REPRESSOR-RELATED"/>
    <property type="match status" value="1"/>
</dbReference>
<dbReference type="InterPro" id="IPR001647">
    <property type="entry name" value="HTH_TetR"/>
</dbReference>
<evidence type="ECO:0000259" key="4">
    <source>
        <dbReference type="PROSITE" id="PS50977"/>
    </source>
</evidence>
<dbReference type="PANTHER" id="PTHR43479">
    <property type="entry name" value="ACREF/ENVCD OPERON REPRESSOR-RELATED"/>
    <property type="match status" value="1"/>
</dbReference>